<evidence type="ECO:0000313" key="9">
    <source>
        <dbReference type="Proteomes" id="UP000070475"/>
    </source>
</evidence>
<name>A0A132TIA4_9BACL</name>
<dbReference type="PROSITE" id="PS00480">
    <property type="entry name" value="CITRATE_SYNTHASE"/>
    <property type="match status" value="1"/>
</dbReference>
<dbReference type="PANTHER" id="PTHR11739:SF4">
    <property type="entry name" value="CITRATE SYNTHASE, PEROXISOMAL"/>
    <property type="match status" value="1"/>
</dbReference>
<dbReference type="Proteomes" id="UP000070475">
    <property type="component" value="Unassembled WGS sequence"/>
</dbReference>
<dbReference type="Pfam" id="PF00285">
    <property type="entry name" value="Citrate_synt"/>
    <property type="match status" value="1"/>
</dbReference>
<dbReference type="CDD" id="cd06109">
    <property type="entry name" value="BsCS-I_like"/>
    <property type="match status" value="1"/>
</dbReference>
<dbReference type="InterPro" id="IPR002020">
    <property type="entry name" value="Citrate_synthase"/>
</dbReference>
<keyword evidence="9" id="KW-1185">Reference proteome</keyword>
<sequence length="376" mass="41498">MESEKELTIMAKVTGLEGVVAGETDIGLVDGERGYLVYRGYWAKELAVTRCYEEVAFLLWNGHLPSAEELEQLKNEMAASRKLPEYIRRIIELLPASVPMMLVLQSTVAALGEQGNAVWPPSQGEAVRLAAILPTIIAYRYRTLNGLTPLEPLPELGHAANYLYMLTGEKPTEAHVKALSAYQILCMEHGMNASTFAARVVLSTESDMYASVAGAIGAMKGPLHGGAPYEVISMLEAIGTKERAEPWLRNALENGNKLMGFGHRIYKTKDPRAEALQIATQEMIGTDPSFDLALHVEAAAIRLLEEYKPGRRLFTNVEFYAAAILKALELSPDIFTPTFTAGRIIGWTAHIMEQAANNRIFRPQSIYTGPMPRNEF</sequence>
<dbReference type="AlphaFoldDB" id="A0A132TIA4"/>
<dbReference type="PATRIC" id="fig|483937.3.peg.3316"/>
<organism evidence="8 9">
    <name type="scientific">Paenibacillus riograndensis</name>
    <dbReference type="NCBI Taxonomy" id="483937"/>
    <lineage>
        <taxon>Bacteria</taxon>
        <taxon>Bacillati</taxon>
        <taxon>Bacillota</taxon>
        <taxon>Bacilli</taxon>
        <taxon>Bacillales</taxon>
        <taxon>Paenibacillaceae</taxon>
        <taxon>Paenibacillus</taxon>
        <taxon>Paenibacillus sonchi group</taxon>
    </lineage>
</organism>
<dbReference type="PIRSF" id="PIRSF001369">
    <property type="entry name" value="Citrate_synth"/>
    <property type="match status" value="1"/>
</dbReference>
<feature type="active site" evidence="6">
    <location>
        <position position="263"/>
    </location>
</feature>
<dbReference type="GO" id="GO:0005975">
    <property type="term" value="P:carbohydrate metabolic process"/>
    <property type="evidence" value="ECO:0007669"/>
    <property type="project" value="TreeGrafter"/>
</dbReference>
<protein>
    <recommendedName>
        <fullName evidence="5">Citrate synthase</fullName>
    </recommendedName>
</protein>
<evidence type="ECO:0000256" key="6">
    <source>
        <dbReference type="PIRSR" id="PIRSR001369-1"/>
    </source>
</evidence>
<gene>
    <name evidence="8" type="ORF">AMQ84_29135</name>
</gene>
<keyword evidence="3 5" id="KW-0808">Transferase</keyword>
<evidence type="ECO:0000256" key="7">
    <source>
        <dbReference type="RuleBase" id="RU003406"/>
    </source>
</evidence>
<reference evidence="8 9" key="1">
    <citation type="submission" date="2015-08" db="EMBL/GenBank/DDBJ databases">
        <title>Genomes of Paenibacillus riograndensis.</title>
        <authorList>
            <person name="Sant'Anna F.H."/>
            <person name="Souza R."/>
            <person name="Ambrosini A."/>
            <person name="Bach E."/>
            <person name="Fernandes G."/>
            <person name="Balsanelli E."/>
            <person name="Baura V.A."/>
            <person name="Pedrosa F.O."/>
            <person name="Souza E.M."/>
            <person name="Passaglia L."/>
        </authorList>
    </citation>
    <scope>NUCLEOTIDE SEQUENCE [LARGE SCALE GENOMIC DNA]</scope>
    <source>
        <strain evidence="8 9">CAS34</strain>
    </source>
</reference>
<dbReference type="GO" id="GO:0005829">
    <property type="term" value="C:cytosol"/>
    <property type="evidence" value="ECO:0007669"/>
    <property type="project" value="TreeGrafter"/>
</dbReference>
<proteinExistence type="inferred from homology"/>
<evidence type="ECO:0000256" key="3">
    <source>
        <dbReference type="ARBA" id="ARBA00022679"/>
    </source>
</evidence>
<dbReference type="EMBL" id="LIRB01000147">
    <property type="protein sequence ID" value="KWX71079.1"/>
    <property type="molecule type" value="Genomic_DNA"/>
</dbReference>
<dbReference type="Gene3D" id="1.10.580.10">
    <property type="entry name" value="Citrate Synthase, domain 1"/>
    <property type="match status" value="1"/>
</dbReference>
<dbReference type="PANTHER" id="PTHR11739">
    <property type="entry name" value="CITRATE SYNTHASE"/>
    <property type="match status" value="1"/>
</dbReference>
<dbReference type="InterPro" id="IPR019810">
    <property type="entry name" value="Citrate_synthase_AS"/>
</dbReference>
<evidence type="ECO:0000256" key="2">
    <source>
        <dbReference type="ARBA" id="ARBA00010566"/>
    </source>
</evidence>
<dbReference type="InterPro" id="IPR016143">
    <property type="entry name" value="Citrate_synth-like_sm_a-sub"/>
</dbReference>
<dbReference type="SUPFAM" id="SSF48256">
    <property type="entry name" value="Citrate synthase"/>
    <property type="match status" value="1"/>
</dbReference>
<feature type="active site" evidence="6">
    <location>
        <position position="318"/>
    </location>
</feature>
<dbReference type="InterPro" id="IPR024176">
    <property type="entry name" value="Citrate_synthase_bac-typ"/>
</dbReference>
<comment type="catalytic activity">
    <reaction evidence="4">
        <text>oxaloacetate + acetyl-CoA + H2O = citrate + CoA + H(+)</text>
        <dbReference type="Rhea" id="RHEA:16845"/>
        <dbReference type="ChEBI" id="CHEBI:15377"/>
        <dbReference type="ChEBI" id="CHEBI:15378"/>
        <dbReference type="ChEBI" id="CHEBI:16452"/>
        <dbReference type="ChEBI" id="CHEBI:16947"/>
        <dbReference type="ChEBI" id="CHEBI:57287"/>
        <dbReference type="ChEBI" id="CHEBI:57288"/>
        <dbReference type="EC" id="2.3.3.16"/>
    </reaction>
</comment>
<comment type="caution">
    <text evidence="8">The sequence shown here is derived from an EMBL/GenBank/DDBJ whole genome shotgun (WGS) entry which is preliminary data.</text>
</comment>
<dbReference type="UniPathway" id="UPA00223"/>
<evidence type="ECO:0000256" key="1">
    <source>
        <dbReference type="ARBA" id="ARBA00005163"/>
    </source>
</evidence>
<evidence type="ECO:0000313" key="8">
    <source>
        <dbReference type="EMBL" id="KWX71079.1"/>
    </source>
</evidence>
<dbReference type="PRINTS" id="PR00143">
    <property type="entry name" value="CITRTSNTHASE"/>
</dbReference>
<dbReference type="NCBIfam" id="NF009005">
    <property type="entry name" value="PRK12350.1"/>
    <property type="match status" value="1"/>
</dbReference>
<comment type="similarity">
    <text evidence="2 5 7">Belongs to the citrate synthase family.</text>
</comment>
<evidence type="ECO:0000256" key="4">
    <source>
        <dbReference type="ARBA" id="ARBA00049288"/>
    </source>
</evidence>
<dbReference type="GO" id="GO:0006099">
    <property type="term" value="P:tricarboxylic acid cycle"/>
    <property type="evidence" value="ECO:0007669"/>
    <property type="project" value="UniProtKB-UniPathway"/>
</dbReference>
<dbReference type="GO" id="GO:0036440">
    <property type="term" value="F:citrate synthase activity"/>
    <property type="evidence" value="ECO:0007669"/>
    <property type="project" value="UniProtKB-EC"/>
</dbReference>
<dbReference type="InterPro" id="IPR036969">
    <property type="entry name" value="Citrate_synthase_sf"/>
</dbReference>
<comment type="pathway">
    <text evidence="1">Carbohydrate metabolism; tricarboxylic acid cycle.</text>
</comment>
<accession>A0A132TIA4</accession>
<dbReference type="InterPro" id="IPR016142">
    <property type="entry name" value="Citrate_synth-like_lrg_a-sub"/>
</dbReference>
<dbReference type="Gene3D" id="1.10.230.10">
    <property type="entry name" value="Cytochrome P450-Terp, domain 2"/>
    <property type="match status" value="1"/>
</dbReference>
<evidence type="ECO:0000256" key="5">
    <source>
        <dbReference type="PIRNR" id="PIRNR001369"/>
    </source>
</evidence>